<gene>
    <name evidence="3" type="ordered locus">Solca_0828</name>
</gene>
<dbReference type="InterPro" id="IPR025665">
    <property type="entry name" value="Beta-barrel_OMP_2"/>
</dbReference>
<organism evidence="3 4">
    <name type="scientific">Solitalea canadensis (strain ATCC 29591 / DSM 3403 / JCM 21819 / LMG 8368 / NBRC 15130 / NCIMB 12057 / USAM 9D)</name>
    <name type="common">Flexibacter canadensis</name>
    <dbReference type="NCBI Taxonomy" id="929556"/>
    <lineage>
        <taxon>Bacteria</taxon>
        <taxon>Pseudomonadati</taxon>
        <taxon>Bacteroidota</taxon>
        <taxon>Sphingobacteriia</taxon>
        <taxon>Sphingobacteriales</taxon>
        <taxon>Sphingobacteriaceae</taxon>
        <taxon>Solitalea</taxon>
    </lineage>
</organism>
<dbReference type="Proteomes" id="UP000007590">
    <property type="component" value="Chromosome"/>
</dbReference>
<evidence type="ECO:0000313" key="4">
    <source>
        <dbReference type="Proteomes" id="UP000007590"/>
    </source>
</evidence>
<evidence type="ECO:0000256" key="1">
    <source>
        <dbReference type="SAM" id="SignalP"/>
    </source>
</evidence>
<evidence type="ECO:0000259" key="2">
    <source>
        <dbReference type="Pfam" id="PF13568"/>
    </source>
</evidence>
<reference evidence="3" key="1">
    <citation type="submission" date="2012-02" db="EMBL/GenBank/DDBJ databases">
        <title>The complete genome of Solitalea canadensis DSM 3403.</title>
        <authorList>
            <consortium name="US DOE Joint Genome Institute (JGI-PGF)"/>
            <person name="Lucas S."/>
            <person name="Copeland A."/>
            <person name="Lapidus A."/>
            <person name="Glavina del Rio T."/>
            <person name="Dalin E."/>
            <person name="Tice H."/>
            <person name="Bruce D."/>
            <person name="Goodwin L."/>
            <person name="Pitluck S."/>
            <person name="Peters L."/>
            <person name="Ovchinnikova G."/>
            <person name="Lu M."/>
            <person name="Kyrpides N."/>
            <person name="Mavromatis K."/>
            <person name="Ivanova N."/>
            <person name="Brettin T."/>
            <person name="Detter J.C."/>
            <person name="Han C."/>
            <person name="Larimer F."/>
            <person name="Land M."/>
            <person name="Hauser L."/>
            <person name="Markowitz V."/>
            <person name="Cheng J.-F."/>
            <person name="Hugenholtz P."/>
            <person name="Woyke T."/>
            <person name="Wu D."/>
            <person name="Spring S."/>
            <person name="Schroeder M."/>
            <person name="Kopitz M."/>
            <person name="Brambilla E."/>
            <person name="Klenk H.-P."/>
            <person name="Eisen J.A."/>
        </authorList>
    </citation>
    <scope>NUCLEOTIDE SEQUENCE</scope>
    <source>
        <strain evidence="3">DSM 3403</strain>
    </source>
</reference>
<protein>
    <recommendedName>
        <fullName evidence="2">Outer membrane protein beta-barrel domain-containing protein</fullName>
    </recommendedName>
</protein>
<proteinExistence type="predicted"/>
<dbReference type="HOGENOM" id="CLU_1239462_0_0_10"/>
<name>H8KPP6_SOLCM</name>
<feature type="chain" id="PRO_5003613006" description="Outer membrane protein beta-barrel domain-containing protein" evidence="1">
    <location>
        <begin position="20"/>
        <end position="223"/>
    </location>
</feature>
<accession>H8KPP6</accession>
<evidence type="ECO:0000313" key="3">
    <source>
        <dbReference type="EMBL" id="AFD05944.1"/>
    </source>
</evidence>
<sequence>MKKTLLILFFLFTASYSFGQNKWSIQLSTLTGGFSDNWNRTQYSQATLSYSVQLSGYYNLHKGLKIGAGVGYLMNRSGYKFTVTPIDELDPVWPNEITVKIKYAYLTVPLKVKYDFNLSDKFYIPAEVNGIFNFNISNKSASSTNNSWRSFDMDTYHPVITSGLSTGLGYRLNEKMKLEVALDYSIYLTPIGKGYYSKASNYYIPALKGKNTVWGGLNLSYNF</sequence>
<keyword evidence="1" id="KW-0732">Signal</keyword>
<dbReference type="STRING" id="929556.Solca_0828"/>
<dbReference type="KEGG" id="scn:Solca_0828"/>
<dbReference type="AlphaFoldDB" id="H8KPP6"/>
<dbReference type="RefSeq" id="WP_014679172.1">
    <property type="nucleotide sequence ID" value="NC_017770.1"/>
</dbReference>
<dbReference type="OrthoDB" id="1120420at2"/>
<feature type="signal peptide" evidence="1">
    <location>
        <begin position="1"/>
        <end position="19"/>
    </location>
</feature>
<dbReference type="Pfam" id="PF13568">
    <property type="entry name" value="OMP_b-brl_2"/>
    <property type="match status" value="1"/>
</dbReference>
<dbReference type="EMBL" id="CP003349">
    <property type="protein sequence ID" value="AFD05944.1"/>
    <property type="molecule type" value="Genomic_DNA"/>
</dbReference>
<keyword evidence="4" id="KW-1185">Reference proteome</keyword>
<feature type="domain" description="Outer membrane protein beta-barrel" evidence="2">
    <location>
        <begin position="23"/>
        <end position="187"/>
    </location>
</feature>